<evidence type="ECO:0000313" key="3">
    <source>
        <dbReference type="Proteomes" id="UP000569329"/>
    </source>
</evidence>
<sequence>MFNHTRPHETLGLRRPAEVHHEDQQTQASTESN</sequence>
<reference evidence="2 3" key="1">
    <citation type="submission" date="2020-07" db="EMBL/GenBank/DDBJ databases">
        <title>Sequencing the genomes of 1000 actinobacteria strains.</title>
        <authorList>
            <person name="Klenk H.-P."/>
        </authorList>
    </citation>
    <scope>NUCLEOTIDE SEQUENCE [LARGE SCALE GENOMIC DNA]</scope>
    <source>
        <strain evidence="2 3">DSM 45975</strain>
    </source>
</reference>
<dbReference type="EMBL" id="JACGWZ010000001">
    <property type="protein sequence ID" value="MBA8823835.1"/>
    <property type="molecule type" value="Genomic_DNA"/>
</dbReference>
<organism evidence="2 3">
    <name type="scientific">Halosaccharopolyspora lacisalsi</name>
    <dbReference type="NCBI Taxonomy" id="1000566"/>
    <lineage>
        <taxon>Bacteria</taxon>
        <taxon>Bacillati</taxon>
        <taxon>Actinomycetota</taxon>
        <taxon>Actinomycetes</taxon>
        <taxon>Pseudonocardiales</taxon>
        <taxon>Pseudonocardiaceae</taxon>
        <taxon>Halosaccharopolyspora</taxon>
    </lineage>
</organism>
<feature type="compositionally biased region" description="Basic and acidic residues" evidence="1">
    <location>
        <begin position="1"/>
        <end position="24"/>
    </location>
</feature>
<comment type="caution">
    <text evidence="2">The sequence shown here is derived from an EMBL/GenBank/DDBJ whole genome shotgun (WGS) entry which is preliminary data.</text>
</comment>
<keyword evidence="3" id="KW-1185">Reference proteome</keyword>
<name>A0A839DWW7_9PSEU</name>
<dbReference type="Proteomes" id="UP000569329">
    <property type="component" value="Unassembled WGS sequence"/>
</dbReference>
<protein>
    <submittedName>
        <fullName evidence="2">Uncharacterized protein</fullName>
    </submittedName>
</protein>
<dbReference type="AlphaFoldDB" id="A0A839DWW7"/>
<evidence type="ECO:0000313" key="2">
    <source>
        <dbReference type="EMBL" id="MBA8823835.1"/>
    </source>
</evidence>
<gene>
    <name evidence="2" type="ORF">FHX42_001164</name>
</gene>
<feature type="region of interest" description="Disordered" evidence="1">
    <location>
        <begin position="1"/>
        <end position="33"/>
    </location>
</feature>
<evidence type="ECO:0000256" key="1">
    <source>
        <dbReference type="SAM" id="MobiDB-lite"/>
    </source>
</evidence>
<accession>A0A839DWW7</accession>
<proteinExistence type="predicted"/>